<protein>
    <submittedName>
        <fullName evidence="2">Proline dipeptidase</fullName>
    </submittedName>
</protein>
<accession>A0A917IF06</accession>
<dbReference type="SUPFAM" id="SSF53092">
    <property type="entry name" value="Creatinase/prolidase N-terminal domain"/>
    <property type="match status" value="1"/>
</dbReference>
<sequence>MTNSTVDAADIARHQYFSATETARRFAMLREIMAGRDIGAIVLIHNGPSPMVQEEFYFLQSDYVPLSRSVTIIPRHGQHVAMSTYLQAKSHAKNSTTSEVRIFVETKPQVEVLVETLRQMGHTSGVLGWRWEAVPATWHDTLRAEFPDIVWVDISSDLLDLWYRRSAEEAAACSRSAEIADAAYDDLLEHVQPGMSEYEIVSAFNHAATRHGANRNFTLVASGPCTPSTPLPELAPPTWRTVNEGDFVTLEMSPAYAGYYTQLVRTFQVGRGDSSEHADRLRQVAVDAVAEAATALKPGVTIGKVARVLMEAVSRAGYRAEYPLGHTVGVNLLYERLLPDNDRVLNVDDALIIHPKVHHANGDYGFFWGETYLVTETGSRSLNAASQLLRTTEPTQ</sequence>
<reference evidence="2" key="2">
    <citation type="submission" date="2020-09" db="EMBL/GenBank/DDBJ databases">
        <authorList>
            <person name="Sun Q."/>
            <person name="Zhou Y."/>
        </authorList>
    </citation>
    <scope>NUCLEOTIDE SEQUENCE</scope>
    <source>
        <strain evidence="2">CGMCC 1.15794</strain>
    </source>
</reference>
<reference evidence="2" key="1">
    <citation type="journal article" date="2014" name="Int. J. Syst. Evol. Microbiol.">
        <title>Complete genome sequence of Corynebacterium casei LMG S-19264T (=DSM 44701T), isolated from a smear-ripened cheese.</title>
        <authorList>
            <consortium name="US DOE Joint Genome Institute (JGI-PGF)"/>
            <person name="Walter F."/>
            <person name="Albersmeier A."/>
            <person name="Kalinowski J."/>
            <person name="Ruckert C."/>
        </authorList>
    </citation>
    <scope>NUCLEOTIDE SEQUENCE</scope>
    <source>
        <strain evidence="2">CGMCC 1.15794</strain>
    </source>
</reference>
<dbReference type="InterPro" id="IPR000994">
    <property type="entry name" value="Pept_M24"/>
</dbReference>
<dbReference type="InterPro" id="IPR050659">
    <property type="entry name" value="Peptidase_M24B"/>
</dbReference>
<name>A0A917IF06_9MICO</name>
<dbReference type="InterPro" id="IPR029149">
    <property type="entry name" value="Creatin/AminoP/Spt16_N"/>
</dbReference>
<dbReference type="PANTHER" id="PTHR46112">
    <property type="entry name" value="AMINOPEPTIDASE"/>
    <property type="match status" value="1"/>
</dbReference>
<dbReference type="Proteomes" id="UP000657592">
    <property type="component" value="Unassembled WGS sequence"/>
</dbReference>
<comment type="caution">
    <text evidence="2">The sequence shown here is derived from an EMBL/GenBank/DDBJ whole genome shotgun (WGS) entry which is preliminary data.</text>
</comment>
<dbReference type="Gene3D" id="3.40.350.10">
    <property type="entry name" value="Creatinase/prolidase N-terminal domain"/>
    <property type="match status" value="1"/>
</dbReference>
<dbReference type="Gene3D" id="3.90.230.10">
    <property type="entry name" value="Creatinase/methionine aminopeptidase superfamily"/>
    <property type="match status" value="1"/>
</dbReference>
<dbReference type="AlphaFoldDB" id="A0A917IF06"/>
<dbReference type="SUPFAM" id="SSF55920">
    <property type="entry name" value="Creatinase/aminopeptidase"/>
    <property type="match status" value="1"/>
</dbReference>
<keyword evidence="3" id="KW-1185">Reference proteome</keyword>
<organism evidence="2 3">
    <name type="scientific">Microbacterium album</name>
    <dbReference type="NCBI Taxonomy" id="2053191"/>
    <lineage>
        <taxon>Bacteria</taxon>
        <taxon>Bacillati</taxon>
        <taxon>Actinomycetota</taxon>
        <taxon>Actinomycetes</taxon>
        <taxon>Micrococcales</taxon>
        <taxon>Microbacteriaceae</taxon>
        <taxon>Microbacterium</taxon>
    </lineage>
</organism>
<dbReference type="Pfam" id="PF00557">
    <property type="entry name" value="Peptidase_M24"/>
    <property type="match status" value="1"/>
</dbReference>
<evidence type="ECO:0000259" key="1">
    <source>
        <dbReference type="Pfam" id="PF00557"/>
    </source>
</evidence>
<evidence type="ECO:0000313" key="3">
    <source>
        <dbReference type="Proteomes" id="UP000657592"/>
    </source>
</evidence>
<feature type="domain" description="Peptidase M24" evidence="1">
    <location>
        <begin position="174"/>
        <end position="376"/>
    </location>
</feature>
<dbReference type="RefSeq" id="WP_188755745.1">
    <property type="nucleotide sequence ID" value="NZ_BMJY01000005.1"/>
</dbReference>
<proteinExistence type="predicted"/>
<dbReference type="EMBL" id="BMJY01000005">
    <property type="protein sequence ID" value="GGH42611.1"/>
    <property type="molecule type" value="Genomic_DNA"/>
</dbReference>
<dbReference type="InterPro" id="IPR036005">
    <property type="entry name" value="Creatinase/aminopeptidase-like"/>
</dbReference>
<dbReference type="CDD" id="cd01066">
    <property type="entry name" value="APP_MetAP"/>
    <property type="match status" value="1"/>
</dbReference>
<evidence type="ECO:0000313" key="2">
    <source>
        <dbReference type="EMBL" id="GGH42611.1"/>
    </source>
</evidence>
<dbReference type="PANTHER" id="PTHR46112:SF2">
    <property type="entry name" value="XAA-PRO AMINOPEPTIDASE P-RELATED"/>
    <property type="match status" value="1"/>
</dbReference>
<gene>
    <name evidence="2" type="ORF">GCM10010921_15940</name>
</gene>